<keyword evidence="6" id="KW-0812">Transmembrane</keyword>
<dbReference type="SUPFAM" id="SSF53448">
    <property type="entry name" value="Nucleotide-diphospho-sugar transferases"/>
    <property type="match status" value="1"/>
</dbReference>
<comment type="caution">
    <text evidence="13">The sequence shown here is derived from an EMBL/GenBank/DDBJ whole genome shotgun (WGS) entry which is preliminary data.</text>
</comment>
<organism evidence="13 14">
    <name type="scientific">Parabacteroides gordonii MS-1 = DSM 23371</name>
    <dbReference type="NCBI Taxonomy" id="1203610"/>
    <lineage>
        <taxon>Bacteria</taxon>
        <taxon>Pseudomonadati</taxon>
        <taxon>Bacteroidota</taxon>
        <taxon>Bacteroidia</taxon>
        <taxon>Bacteroidales</taxon>
        <taxon>Tannerellaceae</taxon>
        <taxon>Parabacteroides</taxon>
    </lineage>
</organism>
<evidence type="ECO:0000256" key="6">
    <source>
        <dbReference type="ARBA" id="ARBA00022692"/>
    </source>
</evidence>
<evidence type="ECO:0000313" key="14">
    <source>
        <dbReference type="Proteomes" id="UP000033035"/>
    </source>
</evidence>
<dbReference type="Proteomes" id="UP000033035">
    <property type="component" value="Unassembled WGS sequence"/>
</dbReference>
<dbReference type="GO" id="GO:0008375">
    <property type="term" value="F:acetylglucosaminyltransferase activity"/>
    <property type="evidence" value="ECO:0007669"/>
    <property type="project" value="InterPro"/>
</dbReference>
<dbReference type="InterPro" id="IPR004139">
    <property type="entry name" value="Glyco_trans_13"/>
</dbReference>
<evidence type="ECO:0000256" key="8">
    <source>
        <dbReference type="ARBA" id="ARBA00022968"/>
    </source>
</evidence>
<keyword evidence="9" id="KW-1133">Transmembrane helix</keyword>
<evidence type="ECO:0000256" key="7">
    <source>
        <dbReference type="ARBA" id="ARBA00022723"/>
    </source>
</evidence>
<dbReference type="HOGENOM" id="CLU_054735_1_0_10"/>
<dbReference type="RefSeq" id="WP_028726482.1">
    <property type="nucleotide sequence ID" value="NZ_AUAE01000009.1"/>
</dbReference>
<evidence type="ECO:0000256" key="10">
    <source>
        <dbReference type="ARBA" id="ARBA00023034"/>
    </source>
</evidence>
<evidence type="ECO:0000256" key="9">
    <source>
        <dbReference type="ARBA" id="ARBA00022989"/>
    </source>
</evidence>
<comment type="subcellular location">
    <subcellularLocation>
        <location evidence="2">Golgi apparatus membrane</location>
        <topology evidence="2">Single-pass type II membrane protein</topology>
    </subcellularLocation>
</comment>
<evidence type="ECO:0000256" key="2">
    <source>
        <dbReference type="ARBA" id="ARBA00004323"/>
    </source>
</evidence>
<gene>
    <name evidence="13" type="ORF">HMPREF1536_01587</name>
</gene>
<keyword evidence="7" id="KW-0479">Metal-binding</keyword>
<evidence type="ECO:0000256" key="1">
    <source>
        <dbReference type="ARBA" id="ARBA00001936"/>
    </source>
</evidence>
<evidence type="ECO:0000256" key="11">
    <source>
        <dbReference type="ARBA" id="ARBA00023136"/>
    </source>
</evidence>
<keyword evidence="14" id="KW-1185">Reference proteome</keyword>
<evidence type="ECO:0000256" key="5">
    <source>
        <dbReference type="ARBA" id="ARBA00022679"/>
    </source>
</evidence>
<dbReference type="Gene3D" id="3.90.550.10">
    <property type="entry name" value="Spore Coat Polysaccharide Biosynthesis Protein SpsA, Chain A"/>
    <property type="match status" value="1"/>
</dbReference>
<evidence type="ECO:0000256" key="4">
    <source>
        <dbReference type="ARBA" id="ARBA00022676"/>
    </source>
</evidence>
<keyword evidence="4" id="KW-0328">Glycosyltransferase</keyword>
<dbReference type="GO" id="GO:0046872">
    <property type="term" value="F:metal ion binding"/>
    <property type="evidence" value="ECO:0007669"/>
    <property type="project" value="UniProtKB-KW"/>
</dbReference>
<proteinExistence type="predicted"/>
<comment type="cofactor">
    <cofactor evidence="1">
        <name>Mn(2+)</name>
        <dbReference type="ChEBI" id="CHEBI:29035"/>
    </cofactor>
</comment>
<dbReference type="InterPro" id="IPR029044">
    <property type="entry name" value="Nucleotide-diphossugar_trans"/>
</dbReference>
<dbReference type="AlphaFoldDB" id="A0A0F5JLQ9"/>
<protein>
    <submittedName>
        <fullName evidence="13">Uncharacterized protein</fullName>
    </submittedName>
</protein>
<dbReference type="Pfam" id="PF03071">
    <property type="entry name" value="GNT-I"/>
    <property type="match status" value="1"/>
</dbReference>
<dbReference type="EMBL" id="AQHW01000009">
    <property type="protein sequence ID" value="KKB58708.1"/>
    <property type="molecule type" value="Genomic_DNA"/>
</dbReference>
<reference evidence="13 14" key="1">
    <citation type="submission" date="2013-04" db="EMBL/GenBank/DDBJ databases">
        <title>The Genome Sequence of Parabacteroides gordonii DSM 23371.</title>
        <authorList>
            <consortium name="The Broad Institute Genomics Platform"/>
            <person name="Earl A."/>
            <person name="Ward D."/>
            <person name="Feldgarden M."/>
            <person name="Gevers D."/>
            <person name="Martens E."/>
            <person name="Sakamoto M."/>
            <person name="Benno Y."/>
            <person name="Suzuki N."/>
            <person name="Matsunaga N."/>
            <person name="Koshihara K."/>
            <person name="Seki M."/>
            <person name="Komiya H."/>
            <person name="Walker B."/>
            <person name="Young S."/>
            <person name="Zeng Q."/>
            <person name="Gargeya S."/>
            <person name="Fitzgerald M."/>
            <person name="Haas B."/>
            <person name="Abouelleil A."/>
            <person name="Allen A.W."/>
            <person name="Alvarado L."/>
            <person name="Arachchi H.M."/>
            <person name="Berlin A.M."/>
            <person name="Chapman S.B."/>
            <person name="Gainer-Dewar J."/>
            <person name="Goldberg J."/>
            <person name="Griggs A."/>
            <person name="Gujja S."/>
            <person name="Hansen M."/>
            <person name="Howarth C."/>
            <person name="Imamovic A."/>
            <person name="Ireland A."/>
            <person name="Larimer J."/>
            <person name="McCowan C."/>
            <person name="Murphy C."/>
            <person name="Pearson M."/>
            <person name="Poon T.W."/>
            <person name="Priest M."/>
            <person name="Roberts A."/>
            <person name="Saif S."/>
            <person name="Shea T."/>
            <person name="Sisk P."/>
            <person name="Sykes S."/>
            <person name="Wortman J."/>
            <person name="Nusbaum C."/>
            <person name="Birren B."/>
        </authorList>
    </citation>
    <scope>NUCLEOTIDE SEQUENCE [LARGE SCALE GENOMIC DNA]</scope>
    <source>
        <strain evidence="13 14">MS-1</strain>
    </source>
</reference>
<evidence type="ECO:0000313" key="13">
    <source>
        <dbReference type="EMBL" id="KKB58708.1"/>
    </source>
</evidence>
<evidence type="ECO:0000256" key="12">
    <source>
        <dbReference type="ARBA" id="ARBA00023211"/>
    </source>
</evidence>
<dbReference type="PATRIC" id="fig|1203610.3.peg.1626"/>
<keyword evidence="11" id="KW-0472">Membrane</keyword>
<keyword evidence="10" id="KW-0333">Golgi apparatus</keyword>
<keyword evidence="5" id="KW-0808">Transferase</keyword>
<comment type="pathway">
    <text evidence="3">Protein modification; protein glycosylation.</text>
</comment>
<sequence>MILAPIVLFTYNRSNHTQQVINSLLKNKCAKESDLFIYSDGIKNSNVAHEILSVREYLRTISGFKSINIIERKENWGLAKNIIDGVTSIVNQYGKVIVLEDDLVVSRYFLKYMNEALDFYEKEEQVVCIHGYVYPVKQKLPETFFIKGADCWGWATWKRGWDLFCPDGKRLLNEIEKRNLQKEFDFDNSYPYFRMLKRQIEGKNNSWAIRWYASAFLQNKFTLYPGRSLVNQIGVDGSGTHCGVNEMFNVSLADSPIELSETVIQESKQGRNAFIYYFRYVMFYYKVKARLKRLFKIS</sequence>
<keyword evidence="12" id="KW-0464">Manganese</keyword>
<dbReference type="STRING" id="1203610.HMPREF1536_01587"/>
<evidence type="ECO:0000256" key="3">
    <source>
        <dbReference type="ARBA" id="ARBA00004922"/>
    </source>
</evidence>
<accession>A0A0F5JLQ9</accession>
<keyword evidence="8" id="KW-0735">Signal-anchor</keyword>
<name>A0A0F5JLQ9_9BACT</name>